<dbReference type="GO" id="GO:0030435">
    <property type="term" value="P:sporulation resulting in formation of a cellular spore"/>
    <property type="evidence" value="ECO:0007669"/>
    <property type="project" value="InterPro"/>
</dbReference>
<evidence type="ECO:0000313" key="5">
    <source>
        <dbReference type="EMBL" id="GMG72573.1"/>
    </source>
</evidence>
<sequence>MRKLTALALVLSVLLFQFTPLASVKAETVEPVVSVKLVNYLGDQHAITIKPSYLYTIKNSDLVLNANTEYTVTATTQGVTLKQGSTVLGEFTSFEITPSLYKNPVSINGRQYLGDVAFTNEKGTYVRPVNTLPIEDYLKGVVPNEVYTSWNLQALKTQAVAARTYAMSYAGKVINDTVSYQVYGGYTWYDSTNQAVDQTFGQVVTYNNKLINAVFSSSNGGRTESNSNAWGGTQLSYFPVKEDPYDKQTPWTLAIQKTQIDLTGKDLANYSAWWNTVSEKDKTVTDNLKSWLVANKHPGKTIKITSIPKVSFYAPSSGGRVTKGAITVDYLVKGDVDSSQKLVVHHLELKDLTSTKLKSMLNSRAMLSLLVTETNETSTSTTFNGKGNGHGVGMSQYGAQKMASLGKDYREILDFYYPTTTLLSFYTTKYPRKEQEQEPPKDTVAPDAPSVNALGDNQTSLTGVTEPNASVIAKVENEVIGTGLADEAGKFAITIAKQPADTKVSVTSKDAAENESTATVVTVTDQTPPSVPIVNEVSDQDTTLTGVTEANAAVTVKAGDATFSAVADGNGTFTVSIPVQIGGTTIAVSAKDKAGNESQAPSFAVKSMLKAPLAPKVNEVSDQDTVIKGTTEANATVIVKNGSLQLATGKADAKGNYSISIAKQKAGSTLYVTVQNAGGTSSATAVTVQDKTAPAAPKVNAVSDQDTKVTGSAEANAAVTVKAGTTTVGTAKAGANGAFSVAISLQKANTKLSVQAKDAAGNSSTVSTVTVTAKQKAPVKPTVNEVSDRSTAVTGTAEANATVVIKNGSLQLAAGKADAKGNYSISIAKQKAGSNLSVTAGNTAGVSPAVTVTVQDKTAPVTPKVNAVSNQDTVVTGSTEAGAEVHVKIDKKVIGKGNAKSDGTFSITIPKQPAATKLAVIAKDAANNYSSNAFVTVSAVQTKPALPTVNTLTEKSTAVTGTGEKNASIYIKVGGKIIASGKIDGNGKFSVKIPAQKAGTEVTAVLQNKVGYSPYKIVKVQDTTPPAPPVVNAVTSLSTFLSGKTEANAVITIKSGTKLIASGKADTKGQFKVTIPKQTAGVKLAVTAKDAANNYSSNTFVTVSAVQTKPALPTVATLTEKSTAVTGTGEKNASIYIKVGGKIIASGKIDGNGKFSVKIPAQKAGTEVTAVLQNKVGYSPYKIVKVQDTTPPAPPAVNAVTSLSTFLSGKTEANAVITIKSGTKVIASGKADSKGQFKVTIPKQKVGVKLTVTAKDAAGNTSSAVNINVK</sequence>
<dbReference type="Gene3D" id="2.60.40.10">
    <property type="entry name" value="Immunoglobulins"/>
    <property type="match status" value="10"/>
</dbReference>
<dbReference type="Proteomes" id="UP001165240">
    <property type="component" value="Unassembled WGS sequence"/>
</dbReference>
<dbReference type="RefSeq" id="WP_310876333.1">
    <property type="nucleotide sequence ID" value="NZ_BSYK01000001.1"/>
</dbReference>
<evidence type="ECO:0008006" key="7">
    <source>
        <dbReference type="Google" id="ProtNLM"/>
    </source>
</evidence>
<organism evidence="5 6">
    <name type="scientific">Priestia megaterium</name>
    <name type="common">Bacillus megaterium</name>
    <dbReference type="NCBI Taxonomy" id="1404"/>
    <lineage>
        <taxon>Bacteria</taxon>
        <taxon>Bacillati</taxon>
        <taxon>Bacillota</taxon>
        <taxon>Bacilli</taxon>
        <taxon>Bacillales</taxon>
        <taxon>Bacillaceae</taxon>
        <taxon>Priestia</taxon>
    </lineage>
</organism>
<feature type="compositionally biased region" description="Basic and acidic residues" evidence="1">
    <location>
        <begin position="431"/>
        <end position="441"/>
    </location>
</feature>
<feature type="domain" description="Bacterial Ig" evidence="4">
    <location>
        <begin position="693"/>
        <end position="772"/>
    </location>
</feature>
<proteinExistence type="predicted"/>
<dbReference type="InterPro" id="IPR013693">
    <property type="entry name" value="SpoIID/LytB_N"/>
</dbReference>
<evidence type="ECO:0000313" key="6">
    <source>
        <dbReference type="Proteomes" id="UP001165240"/>
    </source>
</evidence>
<dbReference type="PANTHER" id="PTHR30032:SF4">
    <property type="entry name" value="AMIDASE ENHANCER"/>
    <property type="match status" value="1"/>
</dbReference>
<feature type="domain" description="Bacterial Ig" evidence="4">
    <location>
        <begin position="445"/>
        <end position="525"/>
    </location>
</feature>
<dbReference type="Pfam" id="PF08486">
    <property type="entry name" value="SpoIID"/>
    <property type="match status" value="1"/>
</dbReference>
<dbReference type="InterPro" id="IPR041498">
    <property type="entry name" value="Big_6"/>
</dbReference>
<feature type="domain" description="Bacterial Ig" evidence="4">
    <location>
        <begin position="529"/>
        <end position="605"/>
    </location>
</feature>
<feature type="domain" description="Bacterial Ig" evidence="4">
    <location>
        <begin position="1026"/>
        <end position="1104"/>
    </location>
</feature>
<feature type="domain" description="Bacterial Ig" evidence="4">
    <location>
        <begin position="777"/>
        <end position="856"/>
    </location>
</feature>
<dbReference type="Pfam" id="PF17936">
    <property type="entry name" value="Big_6"/>
    <property type="match status" value="10"/>
</dbReference>
<evidence type="ECO:0000256" key="2">
    <source>
        <dbReference type="SAM" id="SignalP"/>
    </source>
</evidence>
<feature type="domain" description="Bacterial Ig" evidence="4">
    <location>
        <begin position="859"/>
        <end position="938"/>
    </location>
</feature>
<dbReference type="NCBIfam" id="NF033510">
    <property type="entry name" value="Ca_tandemer"/>
    <property type="match status" value="4"/>
</dbReference>
<evidence type="ECO:0000256" key="1">
    <source>
        <dbReference type="SAM" id="MobiDB-lite"/>
    </source>
</evidence>
<protein>
    <recommendedName>
        <fullName evidence="7">SpoIID/LytB domain protein</fullName>
    </recommendedName>
</protein>
<feature type="region of interest" description="Disordered" evidence="1">
    <location>
        <begin position="431"/>
        <end position="462"/>
    </location>
</feature>
<reference evidence="5" key="1">
    <citation type="journal article" date="2024" name="Appl Microbiol">
        <title>Effect of kuratsuki Bacillus and Priestia on Taste of Sake.</title>
        <authorList>
            <person name="Kobayashi K."/>
            <person name="Nishida H."/>
        </authorList>
    </citation>
    <scope>NUCLEOTIDE SEQUENCE</scope>
    <source>
        <strain evidence="5">B-12</strain>
    </source>
</reference>
<feature type="domain" description="Sporulation stage II protein D amidase enhancer LytB N-terminal" evidence="3">
    <location>
        <begin position="126"/>
        <end position="206"/>
    </location>
</feature>
<evidence type="ECO:0000259" key="3">
    <source>
        <dbReference type="Pfam" id="PF08486"/>
    </source>
</evidence>
<feature type="chain" id="PRO_5043971366" description="SpoIID/LytB domain protein" evidence="2">
    <location>
        <begin position="23"/>
        <end position="1270"/>
    </location>
</feature>
<dbReference type="InterPro" id="IPR013486">
    <property type="entry name" value="SpoIID/LytB"/>
</dbReference>
<dbReference type="AlphaFoldDB" id="A0AAX6BFP0"/>
<dbReference type="NCBIfam" id="TIGR02669">
    <property type="entry name" value="SpoIID_LytB"/>
    <property type="match status" value="1"/>
</dbReference>
<keyword evidence="2" id="KW-0732">Signal</keyword>
<comment type="caution">
    <text evidence="5">The sequence shown here is derived from an EMBL/GenBank/DDBJ whole genome shotgun (WGS) entry which is preliminary data.</text>
</comment>
<name>A0AAX6BFP0_PRIMG</name>
<dbReference type="InterPro" id="IPR051922">
    <property type="entry name" value="Bact_Sporulation_Assoc"/>
</dbReference>
<dbReference type="PANTHER" id="PTHR30032">
    <property type="entry name" value="N-ACETYLMURAMOYL-L-ALANINE AMIDASE-RELATED"/>
    <property type="match status" value="1"/>
</dbReference>
<dbReference type="GO" id="GO:0030288">
    <property type="term" value="C:outer membrane-bounded periplasmic space"/>
    <property type="evidence" value="ECO:0007669"/>
    <property type="project" value="TreeGrafter"/>
</dbReference>
<accession>A0AAX6BFP0</accession>
<feature type="signal peptide" evidence="2">
    <location>
        <begin position="1"/>
        <end position="22"/>
    </location>
</feature>
<gene>
    <name evidence="5" type="ORF">ShirakiTB12_10410</name>
</gene>
<dbReference type="InterPro" id="IPR013783">
    <property type="entry name" value="Ig-like_fold"/>
</dbReference>
<feature type="domain" description="Bacterial Ig" evidence="4">
    <location>
        <begin position="611"/>
        <end position="690"/>
    </location>
</feature>
<feature type="domain" description="Bacterial Ig" evidence="4">
    <location>
        <begin position="1110"/>
        <end position="1178"/>
    </location>
</feature>
<feature type="domain" description="Bacterial Ig" evidence="4">
    <location>
        <begin position="1192"/>
        <end position="1269"/>
    </location>
</feature>
<dbReference type="EMBL" id="BSYK01000001">
    <property type="protein sequence ID" value="GMG72573.1"/>
    <property type="molecule type" value="Genomic_DNA"/>
</dbReference>
<evidence type="ECO:0000259" key="4">
    <source>
        <dbReference type="Pfam" id="PF17936"/>
    </source>
</evidence>
<feature type="domain" description="Bacterial Ig" evidence="4">
    <location>
        <begin position="944"/>
        <end position="1012"/>
    </location>
</feature>